<reference evidence="3" key="1">
    <citation type="submission" date="2023-01" db="EMBL/GenBank/DDBJ databases">
        <title>Genome assembly of the deep-sea coral Lophelia pertusa.</title>
        <authorList>
            <person name="Herrera S."/>
            <person name="Cordes E."/>
        </authorList>
    </citation>
    <scope>NUCLEOTIDE SEQUENCE</scope>
    <source>
        <strain evidence="3">USNM1676648</strain>
        <tissue evidence="3">Polyp</tissue>
    </source>
</reference>
<organism evidence="3 4">
    <name type="scientific">Desmophyllum pertusum</name>
    <dbReference type="NCBI Taxonomy" id="174260"/>
    <lineage>
        <taxon>Eukaryota</taxon>
        <taxon>Metazoa</taxon>
        <taxon>Cnidaria</taxon>
        <taxon>Anthozoa</taxon>
        <taxon>Hexacorallia</taxon>
        <taxon>Scleractinia</taxon>
        <taxon>Caryophylliina</taxon>
        <taxon>Caryophylliidae</taxon>
        <taxon>Desmophyllum</taxon>
    </lineage>
</organism>
<evidence type="ECO:0000256" key="1">
    <source>
        <dbReference type="SAM" id="MobiDB-lite"/>
    </source>
</evidence>
<name>A0A9X0CVJ1_9CNID</name>
<keyword evidence="2" id="KW-0732">Signal</keyword>
<feature type="region of interest" description="Disordered" evidence="1">
    <location>
        <begin position="96"/>
        <end position="116"/>
    </location>
</feature>
<evidence type="ECO:0000313" key="4">
    <source>
        <dbReference type="Proteomes" id="UP001163046"/>
    </source>
</evidence>
<comment type="caution">
    <text evidence="3">The sequence shown here is derived from an EMBL/GenBank/DDBJ whole genome shotgun (WGS) entry which is preliminary data.</text>
</comment>
<feature type="chain" id="PRO_5040946249" evidence="2">
    <location>
        <begin position="23"/>
        <end position="116"/>
    </location>
</feature>
<dbReference type="AlphaFoldDB" id="A0A9X0CVJ1"/>
<evidence type="ECO:0000256" key="2">
    <source>
        <dbReference type="SAM" id="SignalP"/>
    </source>
</evidence>
<dbReference type="OrthoDB" id="5944940at2759"/>
<sequence>MVMFKFLAVTFVLALAFYKAESKYLPRLRGMVMEKSFDQASGRCRYFDRLYEEGQAMVPDEECGYQCTCHVSEHYEGFLCEPLCPRYIDQSCRPGWENKPQMVPAGPRSLDACAPS</sequence>
<gene>
    <name evidence="3" type="ORF">OS493_030736</name>
</gene>
<feature type="signal peptide" evidence="2">
    <location>
        <begin position="1"/>
        <end position="22"/>
    </location>
</feature>
<dbReference type="Proteomes" id="UP001163046">
    <property type="component" value="Unassembled WGS sequence"/>
</dbReference>
<evidence type="ECO:0000313" key="3">
    <source>
        <dbReference type="EMBL" id="KAJ7377141.1"/>
    </source>
</evidence>
<proteinExistence type="predicted"/>
<protein>
    <submittedName>
        <fullName evidence="3">Uncharacterized protein</fullName>
    </submittedName>
</protein>
<dbReference type="EMBL" id="MU826383">
    <property type="protein sequence ID" value="KAJ7377141.1"/>
    <property type="molecule type" value="Genomic_DNA"/>
</dbReference>
<accession>A0A9X0CVJ1</accession>
<keyword evidence="4" id="KW-1185">Reference proteome</keyword>